<protein>
    <submittedName>
        <fullName evidence="3">Uncharacterized protein</fullName>
    </submittedName>
</protein>
<feature type="transmembrane region" description="Helical" evidence="2">
    <location>
        <begin position="139"/>
        <end position="162"/>
    </location>
</feature>
<reference evidence="3" key="1">
    <citation type="submission" date="2020-11" db="EMBL/GenBank/DDBJ databases">
        <authorList>
            <consortium name="DOE Joint Genome Institute"/>
            <person name="Ahrendt S."/>
            <person name="Riley R."/>
            <person name="Andreopoulos W."/>
            <person name="Labutti K."/>
            <person name="Pangilinan J."/>
            <person name="Ruiz-Duenas F.J."/>
            <person name="Barrasa J.M."/>
            <person name="Sanchez-Garcia M."/>
            <person name="Camarero S."/>
            <person name="Miyauchi S."/>
            <person name="Serrano A."/>
            <person name="Linde D."/>
            <person name="Babiker R."/>
            <person name="Drula E."/>
            <person name="Ayuso-Fernandez I."/>
            <person name="Pacheco R."/>
            <person name="Padilla G."/>
            <person name="Ferreira P."/>
            <person name="Barriuso J."/>
            <person name="Kellner H."/>
            <person name="Castanera R."/>
            <person name="Alfaro M."/>
            <person name="Ramirez L."/>
            <person name="Pisabarro A.G."/>
            <person name="Kuo A."/>
            <person name="Tritt A."/>
            <person name="Lipzen A."/>
            <person name="He G."/>
            <person name="Yan M."/>
            <person name="Ng V."/>
            <person name="Cullen D."/>
            <person name="Martin F."/>
            <person name="Rosso M.-N."/>
            <person name="Henrissat B."/>
            <person name="Hibbett D."/>
            <person name="Martinez A.T."/>
            <person name="Grigoriev I.V."/>
        </authorList>
    </citation>
    <scope>NUCLEOTIDE SEQUENCE</scope>
    <source>
        <strain evidence="3">CIRM-BRFM 674</strain>
    </source>
</reference>
<evidence type="ECO:0000313" key="3">
    <source>
        <dbReference type="EMBL" id="KAF9476293.1"/>
    </source>
</evidence>
<feature type="compositionally biased region" description="Low complexity" evidence="1">
    <location>
        <begin position="76"/>
        <end position="87"/>
    </location>
</feature>
<dbReference type="Proteomes" id="UP000807469">
    <property type="component" value="Unassembled WGS sequence"/>
</dbReference>
<evidence type="ECO:0000313" key="4">
    <source>
        <dbReference type="Proteomes" id="UP000807469"/>
    </source>
</evidence>
<organism evidence="3 4">
    <name type="scientific">Pholiota conissans</name>
    <dbReference type="NCBI Taxonomy" id="109636"/>
    <lineage>
        <taxon>Eukaryota</taxon>
        <taxon>Fungi</taxon>
        <taxon>Dikarya</taxon>
        <taxon>Basidiomycota</taxon>
        <taxon>Agaricomycotina</taxon>
        <taxon>Agaricomycetes</taxon>
        <taxon>Agaricomycetidae</taxon>
        <taxon>Agaricales</taxon>
        <taxon>Agaricineae</taxon>
        <taxon>Strophariaceae</taxon>
        <taxon>Pholiota</taxon>
    </lineage>
</organism>
<feature type="region of interest" description="Disordered" evidence="1">
    <location>
        <begin position="40"/>
        <end position="131"/>
    </location>
</feature>
<evidence type="ECO:0000256" key="2">
    <source>
        <dbReference type="SAM" id="Phobius"/>
    </source>
</evidence>
<keyword evidence="2" id="KW-0812">Transmembrane</keyword>
<gene>
    <name evidence="3" type="ORF">BDN70DRAFT_882610</name>
</gene>
<comment type="caution">
    <text evidence="3">The sequence shown here is derived from an EMBL/GenBank/DDBJ whole genome shotgun (WGS) entry which is preliminary data.</text>
</comment>
<feature type="compositionally biased region" description="Low complexity" evidence="1">
    <location>
        <begin position="43"/>
        <end position="61"/>
    </location>
</feature>
<dbReference type="OrthoDB" id="3060876at2759"/>
<dbReference type="AlphaFoldDB" id="A0A9P5YW97"/>
<accession>A0A9P5YW97</accession>
<dbReference type="EMBL" id="MU155299">
    <property type="protein sequence ID" value="KAF9476293.1"/>
    <property type="molecule type" value="Genomic_DNA"/>
</dbReference>
<evidence type="ECO:0000256" key="1">
    <source>
        <dbReference type="SAM" id="MobiDB-lite"/>
    </source>
</evidence>
<keyword evidence="4" id="KW-1185">Reference proteome</keyword>
<proteinExistence type="predicted"/>
<keyword evidence="2" id="KW-1133">Transmembrane helix</keyword>
<keyword evidence="2" id="KW-0472">Membrane</keyword>
<name>A0A9P5YW97_9AGAR</name>
<sequence length="193" mass="20540">MLDESHLESSSSNNWQDALNKLERELAAYRHAMSNGATEEEIAAASAQVAAAMRQAQVAPALPEKDAKDLPPLYQSPPIQLPNLPSQQPQPAPPIAPSPSTIRPNKLRRDRDAPQPILDLDGTETSSTKVNPAKQMGRGLLIILVTPVAAAGMCIYAGGLVVEGISLMLKGLGSAGKKPLEHTLKGMKKGRRS</sequence>
<feature type="compositionally biased region" description="Pro residues" evidence="1">
    <location>
        <begin position="88"/>
        <end position="97"/>
    </location>
</feature>